<feature type="region of interest" description="Disordered" evidence="1">
    <location>
        <begin position="23"/>
        <end position="56"/>
    </location>
</feature>
<feature type="chain" id="PRO_5039032809" description="Intracellular proteinase inhibitor BsuPI domain-containing protein" evidence="2">
    <location>
        <begin position="18"/>
        <end position="168"/>
    </location>
</feature>
<dbReference type="KEGG" id="vil:CFK37_04365"/>
<dbReference type="AlphaFoldDB" id="A0A220U0S0"/>
<dbReference type="EMBL" id="CP022315">
    <property type="protein sequence ID" value="ASK61461.1"/>
    <property type="molecule type" value="Genomic_DNA"/>
</dbReference>
<dbReference type="Gene3D" id="2.60.40.2360">
    <property type="entry name" value="Intracellular proteinase inhibitor BsuPI"/>
    <property type="match status" value="1"/>
</dbReference>
<dbReference type="PROSITE" id="PS51257">
    <property type="entry name" value="PROKAR_LIPOPROTEIN"/>
    <property type="match status" value="1"/>
</dbReference>
<feature type="compositionally biased region" description="Polar residues" evidence="1">
    <location>
        <begin position="44"/>
        <end position="53"/>
    </location>
</feature>
<name>A0A220U0S0_9BACI</name>
<evidence type="ECO:0000313" key="4">
    <source>
        <dbReference type="EMBL" id="ASK61461.1"/>
    </source>
</evidence>
<feature type="compositionally biased region" description="Basic and acidic residues" evidence="1">
    <location>
        <begin position="25"/>
        <end position="39"/>
    </location>
</feature>
<dbReference type="InterPro" id="IPR038144">
    <property type="entry name" value="IPI"/>
</dbReference>
<dbReference type="OrthoDB" id="2453194at2"/>
<dbReference type="Pfam" id="PF12690">
    <property type="entry name" value="BsuPI"/>
    <property type="match status" value="1"/>
</dbReference>
<reference evidence="4 5" key="1">
    <citation type="submission" date="2017-07" db="EMBL/GenBank/DDBJ databases">
        <title>Virgibacillus sp. LM2416.</title>
        <authorList>
            <person name="Tak E.J."/>
            <person name="Bae J.-W."/>
        </authorList>
    </citation>
    <scope>NUCLEOTIDE SEQUENCE [LARGE SCALE GENOMIC DNA]</scope>
    <source>
        <strain evidence="4 5">LM2416</strain>
    </source>
</reference>
<sequence>MSLFKWSFVLIVIITLAACGQQSQENKDDDKSTQEHSNDEQAGDGQNSDSSVPSGGIVAGELEATLQVEGGHATFKVKNQTEQVKELILAGKNSYEYTILNENGKKVYQNSKSKPQYEQKHPITLKQAEEIEYELAIPDTLKQGTYTITAVLYTEPVLKAKTTFTVKK</sequence>
<protein>
    <recommendedName>
        <fullName evidence="3">Intracellular proteinase inhibitor BsuPI domain-containing protein</fullName>
    </recommendedName>
</protein>
<dbReference type="InterPro" id="IPR020481">
    <property type="entry name" value="Intracell_prot_inh_BsuPI"/>
</dbReference>
<evidence type="ECO:0000313" key="5">
    <source>
        <dbReference type="Proteomes" id="UP000198312"/>
    </source>
</evidence>
<organism evidence="4 5">
    <name type="scientific">Virgibacillus phasianinus</name>
    <dbReference type="NCBI Taxonomy" id="2017483"/>
    <lineage>
        <taxon>Bacteria</taxon>
        <taxon>Bacillati</taxon>
        <taxon>Bacillota</taxon>
        <taxon>Bacilli</taxon>
        <taxon>Bacillales</taxon>
        <taxon>Bacillaceae</taxon>
        <taxon>Virgibacillus</taxon>
    </lineage>
</organism>
<accession>A0A220U0S0</accession>
<dbReference type="Proteomes" id="UP000198312">
    <property type="component" value="Chromosome"/>
</dbReference>
<keyword evidence="2" id="KW-0732">Signal</keyword>
<evidence type="ECO:0000259" key="3">
    <source>
        <dbReference type="Pfam" id="PF12690"/>
    </source>
</evidence>
<feature type="signal peptide" evidence="2">
    <location>
        <begin position="1"/>
        <end position="17"/>
    </location>
</feature>
<evidence type="ECO:0000256" key="2">
    <source>
        <dbReference type="SAM" id="SignalP"/>
    </source>
</evidence>
<dbReference type="RefSeq" id="WP_089060738.1">
    <property type="nucleotide sequence ID" value="NZ_CP022315.1"/>
</dbReference>
<proteinExistence type="predicted"/>
<evidence type="ECO:0000256" key="1">
    <source>
        <dbReference type="SAM" id="MobiDB-lite"/>
    </source>
</evidence>
<keyword evidence="5" id="KW-1185">Reference proteome</keyword>
<feature type="domain" description="Intracellular proteinase inhibitor BsuPI" evidence="3">
    <location>
        <begin position="61"/>
        <end position="155"/>
    </location>
</feature>
<gene>
    <name evidence="4" type="ORF">CFK37_04365</name>
</gene>